<feature type="repeat" description="ANK" evidence="3">
    <location>
        <begin position="330"/>
        <end position="362"/>
    </location>
</feature>
<sequence>MVEQVEENRASMICRFNHAAKAEIPNVRIHVLIVESTYGVMNHEPREQREHRFTNSVHQIVRQGGKCLLPVFALGRAQEILLILEDYWELSDVRSLKRQLSQLKGLPPRFRQRLFGCGSRGSPLDDDMKLDSPTDLELVLLTYSVASPAEADELVTAARDGSITEAVELRQVRNHVEVVRLLLEANASTETRDPDGCTALFASCQSGHVEIAQVLLDGGADKNSRSYDGFTCLMMASQGGHVEIARLLVAAGAEKNVQKHGATALWAASQNGHVEVARLLLEAGADKNLTSTDMGFTCLMMASQEGHADFVRLLLETNADKDYVDFANQSGITALVMASRQGHVEVVRLLLAAGADKNVILSDGYTSLMVAAQEGRAEVVRVLVAEGVELNHANNVGVTSLMIASHRGHVEPTRLLLQAGAQKDLKDMDGITALMKASLEGHNECVQLLLAAGADTDIAEKDGFTSLMIACQEDRVEAVRLLLNASASTSLTNRVGLNALKIAARRGHSAVLRLLLEAICFMARCKPSYGCGCVSSERNSDLHEIPIFYNSPMATKCLRIFETYTNMCSVSVQEQANRCNNPWVLKYIQNMPDRHSFAAAEAEIGACVVLAAPGMLQSGASRELFESWAPDKKNGVIVTGYSVPGTLAHELKSDPEAVTLNDGRKVNVRATVKFMSFSAHSDYNQTSEFIRQLKANVVVLVHGEEHEMGRMRNKLREVS</sequence>
<feature type="repeat" description="ANK" evidence="3">
    <location>
        <begin position="462"/>
        <end position="494"/>
    </location>
</feature>
<feature type="domain" description="Beta-Casp" evidence="4">
    <location>
        <begin position="511"/>
        <end position="651"/>
    </location>
</feature>
<dbReference type="InterPro" id="IPR036866">
    <property type="entry name" value="RibonucZ/Hydroxyglut_hydro"/>
</dbReference>
<dbReference type="SUPFAM" id="SSF48403">
    <property type="entry name" value="Ankyrin repeat"/>
    <property type="match status" value="1"/>
</dbReference>
<proteinExistence type="predicted"/>
<comment type="caution">
    <text evidence="5">The sequence shown here is derived from an EMBL/GenBank/DDBJ whole genome shotgun (WGS) entry which is preliminary data.</text>
</comment>
<feature type="repeat" description="ANK" evidence="3">
    <location>
        <begin position="396"/>
        <end position="428"/>
    </location>
</feature>
<keyword evidence="6" id="KW-1185">Reference proteome</keyword>
<dbReference type="Gene3D" id="3.60.15.10">
    <property type="entry name" value="Ribonuclease Z/Hydroxyacylglutathione hydrolase-like"/>
    <property type="match status" value="2"/>
</dbReference>
<organism evidence="5 6">
    <name type="scientific">Symbiodinium microadriaticum</name>
    <name type="common">Dinoflagellate</name>
    <name type="synonym">Zooxanthella microadriatica</name>
    <dbReference type="NCBI Taxonomy" id="2951"/>
    <lineage>
        <taxon>Eukaryota</taxon>
        <taxon>Sar</taxon>
        <taxon>Alveolata</taxon>
        <taxon>Dinophyceae</taxon>
        <taxon>Suessiales</taxon>
        <taxon>Symbiodiniaceae</taxon>
        <taxon>Symbiodinium</taxon>
    </lineage>
</organism>
<protein>
    <submittedName>
        <fullName evidence="5">Cleavage and polyadenylation specificity factor 73</fullName>
    </submittedName>
</protein>
<accession>A0A1Q9EB93</accession>
<dbReference type="PANTHER" id="PTHR24166">
    <property type="entry name" value="ROLLING PEBBLES, ISOFORM B"/>
    <property type="match status" value="1"/>
</dbReference>
<dbReference type="SUPFAM" id="SSF56281">
    <property type="entry name" value="Metallo-hydrolase/oxidoreductase"/>
    <property type="match status" value="2"/>
</dbReference>
<evidence type="ECO:0000256" key="2">
    <source>
        <dbReference type="ARBA" id="ARBA00023043"/>
    </source>
</evidence>
<feature type="repeat" description="ANK" evidence="3">
    <location>
        <begin position="260"/>
        <end position="292"/>
    </location>
</feature>
<dbReference type="Pfam" id="PF10996">
    <property type="entry name" value="Beta-Casp"/>
    <property type="match status" value="1"/>
</dbReference>
<dbReference type="Gene3D" id="1.25.40.20">
    <property type="entry name" value="Ankyrin repeat-containing domain"/>
    <property type="match status" value="4"/>
</dbReference>
<feature type="repeat" description="ANK" evidence="3">
    <location>
        <begin position="195"/>
        <end position="227"/>
    </location>
</feature>
<feature type="repeat" description="ANK" evidence="3">
    <location>
        <begin position="228"/>
        <end position="260"/>
    </location>
</feature>
<dbReference type="PROSITE" id="PS50088">
    <property type="entry name" value="ANK_REPEAT"/>
    <property type="match status" value="9"/>
</dbReference>
<evidence type="ECO:0000313" key="5">
    <source>
        <dbReference type="EMBL" id="OLQ04700.1"/>
    </source>
</evidence>
<dbReference type="SMART" id="SM01027">
    <property type="entry name" value="Beta-Casp"/>
    <property type="match status" value="1"/>
</dbReference>
<keyword evidence="2 3" id="KW-0040">ANK repeat</keyword>
<dbReference type="InterPro" id="IPR022712">
    <property type="entry name" value="Beta_Casp"/>
</dbReference>
<gene>
    <name evidence="5" type="primary">Cpsf73</name>
    <name evidence="5" type="ORF">AK812_SmicGene12212</name>
</gene>
<dbReference type="InterPro" id="IPR036770">
    <property type="entry name" value="Ankyrin_rpt-contain_sf"/>
</dbReference>
<dbReference type="AlphaFoldDB" id="A0A1Q9EB93"/>
<dbReference type="Pfam" id="PF12796">
    <property type="entry name" value="Ank_2"/>
    <property type="match status" value="4"/>
</dbReference>
<reference evidence="5 6" key="1">
    <citation type="submission" date="2016-02" db="EMBL/GenBank/DDBJ databases">
        <title>Genome analysis of coral dinoflagellate symbionts highlights evolutionary adaptations to a symbiotic lifestyle.</title>
        <authorList>
            <person name="Aranda M."/>
            <person name="Li Y."/>
            <person name="Liew Y.J."/>
            <person name="Baumgarten S."/>
            <person name="Simakov O."/>
            <person name="Wilson M."/>
            <person name="Piel J."/>
            <person name="Ashoor H."/>
            <person name="Bougouffa S."/>
            <person name="Bajic V.B."/>
            <person name="Ryu T."/>
            <person name="Ravasi T."/>
            <person name="Bayer T."/>
            <person name="Micklem G."/>
            <person name="Kim H."/>
            <person name="Bhak J."/>
            <person name="Lajeunesse T.C."/>
            <person name="Voolstra C.R."/>
        </authorList>
    </citation>
    <scope>NUCLEOTIDE SEQUENCE [LARGE SCALE GENOMIC DNA]</scope>
    <source>
        <strain evidence="5 6">CCMP2467</strain>
    </source>
</reference>
<evidence type="ECO:0000313" key="6">
    <source>
        <dbReference type="Proteomes" id="UP000186817"/>
    </source>
</evidence>
<keyword evidence="1" id="KW-0677">Repeat</keyword>
<dbReference type="Gene3D" id="3.40.50.10890">
    <property type="match status" value="2"/>
</dbReference>
<evidence type="ECO:0000259" key="4">
    <source>
        <dbReference type="SMART" id="SM01027"/>
    </source>
</evidence>
<dbReference type="SMART" id="SM00248">
    <property type="entry name" value="ANK"/>
    <property type="match status" value="11"/>
</dbReference>
<evidence type="ECO:0000256" key="1">
    <source>
        <dbReference type="ARBA" id="ARBA00022737"/>
    </source>
</evidence>
<feature type="repeat" description="ANK" evidence="3">
    <location>
        <begin position="294"/>
        <end position="326"/>
    </location>
</feature>
<dbReference type="EMBL" id="LSRX01000203">
    <property type="protein sequence ID" value="OLQ04700.1"/>
    <property type="molecule type" value="Genomic_DNA"/>
</dbReference>
<dbReference type="Pfam" id="PF07521">
    <property type="entry name" value="RMMBL"/>
    <property type="match status" value="1"/>
</dbReference>
<dbReference type="PROSITE" id="PS50297">
    <property type="entry name" value="ANK_REP_REGION"/>
    <property type="match status" value="9"/>
</dbReference>
<dbReference type="Proteomes" id="UP000186817">
    <property type="component" value="Unassembled WGS sequence"/>
</dbReference>
<dbReference type="PANTHER" id="PTHR24166:SF48">
    <property type="entry name" value="PROTEIN VAPYRIN"/>
    <property type="match status" value="1"/>
</dbReference>
<feature type="repeat" description="ANK" evidence="3">
    <location>
        <begin position="429"/>
        <end position="461"/>
    </location>
</feature>
<dbReference type="InterPro" id="IPR050889">
    <property type="entry name" value="Dendritic_Spine_Reg/Scaffold"/>
</dbReference>
<dbReference type="InterPro" id="IPR011108">
    <property type="entry name" value="RMMBL"/>
</dbReference>
<evidence type="ECO:0000256" key="3">
    <source>
        <dbReference type="PROSITE-ProRule" id="PRU00023"/>
    </source>
</evidence>
<feature type="repeat" description="ANK" evidence="3">
    <location>
        <begin position="363"/>
        <end position="395"/>
    </location>
</feature>
<name>A0A1Q9EB93_SYMMI</name>
<dbReference type="InterPro" id="IPR002110">
    <property type="entry name" value="Ankyrin_rpt"/>
</dbReference>
<dbReference type="PRINTS" id="PR01415">
    <property type="entry name" value="ANKYRIN"/>
</dbReference>
<dbReference type="OrthoDB" id="10264606at2759"/>